<dbReference type="AlphaFoldDB" id="A0A563D7A4"/>
<dbReference type="InterPro" id="IPR023214">
    <property type="entry name" value="HAD_sf"/>
</dbReference>
<name>A0A563D7A4_9FLAO</name>
<sequence>MKKILILVIFMVSSIYLNSQTYKKINGFSDEINEKLKQFLVSSLTIKDRKVAVFDCDGTLLGQVPYYLSEEAIFTYAKMKYDGKNDSISIEKMNYLFHILKPIDENDYVQNTLNFLSGMTVKEIEHLGTSTFDSKYKNKFYGEMKELLTNLKKFNFEIWIISASPELLYQEIIHRELGIPKERIIGMKAVISENNLATNLLVNPYPMNQGKAEAINTFIKVPPLIVGGNSRGDMEMMNASTGLKIIVNPNDSHIENNINSGDMFGYTVKKYWEKDPSCIEIFLKDEAFNNQTFISNQYGLMPNY</sequence>
<dbReference type="InterPro" id="IPR050582">
    <property type="entry name" value="HAD-like_SerB"/>
</dbReference>
<dbReference type="RefSeq" id="WP_146262817.1">
    <property type="nucleotide sequence ID" value="NZ_SELG01000041.1"/>
</dbReference>
<protein>
    <submittedName>
        <fullName evidence="1">Haloacid dehalogenase-like hydrolase</fullName>
    </submittedName>
</protein>
<dbReference type="Proteomes" id="UP000319499">
    <property type="component" value="Unassembled WGS sequence"/>
</dbReference>
<keyword evidence="1" id="KW-0378">Hydrolase</keyword>
<dbReference type="Gene3D" id="3.40.50.1000">
    <property type="entry name" value="HAD superfamily/HAD-like"/>
    <property type="match status" value="1"/>
</dbReference>
<dbReference type="EMBL" id="SELH01000026">
    <property type="protein sequence ID" value="TWP26128.1"/>
    <property type="molecule type" value="Genomic_DNA"/>
</dbReference>
<gene>
    <name evidence="1" type="ORF">ETU09_10515</name>
</gene>
<evidence type="ECO:0000313" key="2">
    <source>
        <dbReference type="Proteomes" id="UP000319499"/>
    </source>
</evidence>
<organism evidence="1 2">
    <name type="scientific">Apibacter muscae</name>
    <dbReference type="NCBI Taxonomy" id="2509004"/>
    <lineage>
        <taxon>Bacteria</taxon>
        <taxon>Pseudomonadati</taxon>
        <taxon>Bacteroidota</taxon>
        <taxon>Flavobacteriia</taxon>
        <taxon>Flavobacteriales</taxon>
        <taxon>Weeksellaceae</taxon>
        <taxon>Apibacter</taxon>
    </lineage>
</organism>
<dbReference type="OrthoDB" id="9799365at2"/>
<evidence type="ECO:0000313" key="1">
    <source>
        <dbReference type="EMBL" id="TWP26128.1"/>
    </source>
</evidence>
<dbReference type="SUPFAM" id="SSF56784">
    <property type="entry name" value="HAD-like"/>
    <property type="match status" value="1"/>
</dbReference>
<proteinExistence type="predicted"/>
<accession>A0A563D7A4</accession>
<dbReference type="InterPro" id="IPR036412">
    <property type="entry name" value="HAD-like_sf"/>
</dbReference>
<dbReference type="GO" id="GO:0016787">
    <property type="term" value="F:hydrolase activity"/>
    <property type="evidence" value="ECO:0007669"/>
    <property type="project" value="UniProtKB-KW"/>
</dbReference>
<comment type="caution">
    <text evidence="1">The sequence shown here is derived from an EMBL/GenBank/DDBJ whole genome shotgun (WGS) entry which is preliminary data.</text>
</comment>
<dbReference type="PANTHER" id="PTHR43344">
    <property type="entry name" value="PHOSPHOSERINE PHOSPHATASE"/>
    <property type="match status" value="1"/>
</dbReference>
<keyword evidence="2" id="KW-1185">Reference proteome</keyword>
<dbReference type="Pfam" id="PF12710">
    <property type="entry name" value="HAD"/>
    <property type="match status" value="1"/>
</dbReference>
<reference evidence="1 2" key="1">
    <citation type="submission" date="2019-02" db="EMBL/GenBank/DDBJ databases">
        <title>Apibacter muscae sp. nov.: a novel member of the house fly microbiota.</title>
        <authorList>
            <person name="Park R."/>
        </authorList>
    </citation>
    <scope>NUCLEOTIDE SEQUENCE [LARGE SCALE GENOMIC DNA]</scope>
    <source>
        <strain evidence="1 2">AL1</strain>
    </source>
</reference>